<evidence type="ECO:0000313" key="1">
    <source>
        <dbReference type="EMBL" id="KJJ38767.1"/>
    </source>
</evidence>
<accession>A0ABR5DJ22</accession>
<name>A0ABR5DJ22_9FLAO</name>
<sequence>MSSRKFKPGDWVKIKGKDDSPRMEILKYIPNEDPLTGITNNDSVLACVYYKNGERFTRHIHQNRLLKLHRTGGIYST</sequence>
<dbReference type="RefSeq" id="WP_045080515.1">
    <property type="nucleotide sequence ID" value="NZ_JSVU01000004.1"/>
</dbReference>
<reference evidence="1 2" key="1">
    <citation type="submission" date="2014-10" db="EMBL/GenBank/DDBJ databases">
        <title>Genome sequencing of Vitellibacter vladivostokensis KMM 3516.</title>
        <authorList>
            <person name="Thevarajoo S."/>
            <person name="Selvaratnam C."/>
            <person name="Goh K.M."/>
            <person name="Chong C.S."/>
        </authorList>
    </citation>
    <scope>NUCLEOTIDE SEQUENCE [LARGE SCALE GENOMIC DNA]</scope>
    <source>
        <strain evidence="1 2">KMM 3516</strain>
    </source>
</reference>
<protein>
    <recommendedName>
        <fullName evidence="3">DUF2158 domain-containing protein</fullName>
    </recommendedName>
</protein>
<evidence type="ECO:0000313" key="2">
    <source>
        <dbReference type="Proteomes" id="UP000033497"/>
    </source>
</evidence>
<evidence type="ECO:0008006" key="3">
    <source>
        <dbReference type="Google" id="ProtNLM"/>
    </source>
</evidence>
<proteinExistence type="predicted"/>
<comment type="caution">
    <text evidence="1">The sequence shown here is derived from an EMBL/GenBank/DDBJ whole genome shotgun (WGS) entry which is preliminary data.</text>
</comment>
<organism evidence="1 2">
    <name type="scientific">Aequorivita vladivostokensis</name>
    <dbReference type="NCBI Taxonomy" id="171194"/>
    <lineage>
        <taxon>Bacteria</taxon>
        <taxon>Pseudomonadati</taxon>
        <taxon>Bacteroidota</taxon>
        <taxon>Flavobacteriia</taxon>
        <taxon>Flavobacteriales</taxon>
        <taxon>Flavobacteriaceae</taxon>
        <taxon>Aequorivita</taxon>
    </lineage>
</organism>
<dbReference type="Proteomes" id="UP000033497">
    <property type="component" value="Unassembled WGS sequence"/>
</dbReference>
<dbReference type="EMBL" id="JSVU01000004">
    <property type="protein sequence ID" value="KJJ38767.1"/>
    <property type="molecule type" value="Genomic_DNA"/>
</dbReference>
<gene>
    <name evidence="1" type="ORF">MB09_08815</name>
</gene>
<keyword evidence="2" id="KW-1185">Reference proteome</keyword>